<sequence length="242" mass="24813">MRPFSQGMPQGRGRGRWGAGARRAASTVTATLAAATLAAAAVALTAWSGGTGSASPTPSLAPAPGSGEVVTEQALSGFKRLANAGNGKDVMVVTGHGWEVFNAGIQAKAHGDHVHSYASEPGMTGVTFPGGHAGHVVTHHGQTTLFADGTGRIQTFESAHLDKATRDLMPVMEESTTSAPHHGVALELADGSLLTTQGTEESRDTVQVVDRASGEVRAETDDGHEGHDHGAEPSEGHEGHDH</sequence>
<evidence type="ECO:0000313" key="2">
    <source>
        <dbReference type="EMBL" id="MBB4881760.1"/>
    </source>
</evidence>
<dbReference type="Proteomes" id="UP000560081">
    <property type="component" value="Unassembled WGS sequence"/>
</dbReference>
<organism evidence="2 3">
    <name type="scientific">Micrococcus flavus</name>
    <dbReference type="NCBI Taxonomy" id="384602"/>
    <lineage>
        <taxon>Bacteria</taxon>
        <taxon>Bacillati</taxon>
        <taxon>Actinomycetota</taxon>
        <taxon>Actinomycetes</taxon>
        <taxon>Micrococcales</taxon>
        <taxon>Micrococcaceae</taxon>
        <taxon>Micrococcus</taxon>
    </lineage>
</organism>
<protein>
    <submittedName>
        <fullName evidence="2">Uncharacterized protein</fullName>
    </submittedName>
</protein>
<reference evidence="2 3" key="1">
    <citation type="submission" date="2020-08" db="EMBL/GenBank/DDBJ databases">
        <title>Sequencing the genomes of 1000 actinobacteria strains.</title>
        <authorList>
            <person name="Klenk H.-P."/>
        </authorList>
    </citation>
    <scope>NUCLEOTIDE SEQUENCE [LARGE SCALE GENOMIC DNA]</scope>
    <source>
        <strain evidence="2 3">DSM 19079</strain>
    </source>
</reference>
<feature type="region of interest" description="Disordered" evidence="1">
    <location>
        <begin position="1"/>
        <end position="20"/>
    </location>
</feature>
<name>A0A7W7L186_9MICC</name>
<dbReference type="EMBL" id="JACHMC010000001">
    <property type="protein sequence ID" value="MBB4881760.1"/>
    <property type="molecule type" value="Genomic_DNA"/>
</dbReference>
<feature type="region of interest" description="Disordered" evidence="1">
    <location>
        <begin position="196"/>
        <end position="242"/>
    </location>
</feature>
<dbReference type="RefSeq" id="WP_260399189.1">
    <property type="nucleotide sequence ID" value="NZ_BMLA01000010.1"/>
</dbReference>
<keyword evidence="3" id="KW-1185">Reference proteome</keyword>
<dbReference type="AlphaFoldDB" id="A0A7W7L186"/>
<feature type="compositionally biased region" description="Basic and acidic residues" evidence="1">
    <location>
        <begin position="212"/>
        <end position="242"/>
    </location>
</feature>
<gene>
    <name evidence="2" type="ORF">BJ976_000111</name>
</gene>
<comment type="caution">
    <text evidence="2">The sequence shown here is derived from an EMBL/GenBank/DDBJ whole genome shotgun (WGS) entry which is preliminary data.</text>
</comment>
<proteinExistence type="predicted"/>
<evidence type="ECO:0000256" key="1">
    <source>
        <dbReference type="SAM" id="MobiDB-lite"/>
    </source>
</evidence>
<accession>A0A7W7L186</accession>
<evidence type="ECO:0000313" key="3">
    <source>
        <dbReference type="Proteomes" id="UP000560081"/>
    </source>
</evidence>